<dbReference type="CDD" id="cd02440">
    <property type="entry name" value="AdoMet_MTases"/>
    <property type="match status" value="1"/>
</dbReference>
<gene>
    <name evidence="1" type="ORF">SAMN05421812_111143</name>
</gene>
<protein>
    <recommendedName>
        <fullName evidence="3">Methyltransferase domain-containing protein</fullName>
    </recommendedName>
</protein>
<dbReference type="AlphaFoldDB" id="A0A239NWH1"/>
<proteinExistence type="predicted"/>
<organism evidence="1 2">
    <name type="scientific">Asanoa hainanensis</name>
    <dbReference type="NCBI Taxonomy" id="560556"/>
    <lineage>
        <taxon>Bacteria</taxon>
        <taxon>Bacillati</taxon>
        <taxon>Actinomycetota</taxon>
        <taxon>Actinomycetes</taxon>
        <taxon>Micromonosporales</taxon>
        <taxon>Micromonosporaceae</taxon>
        <taxon>Asanoa</taxon>
    </lineage>
</organism>
<dbReference type="SUPFAM" id="SSF53335">
    <property type="entry name" value="S-adenosyl-L-methionine-dependent methyltransferases"/>
    <property type="match status" value="1"/>
</dbReference>
<reference evidence="1 2" key="1">
    <citation type="submission" date="2017-06" db="EMBL/GenBank/DDBJ databases">
        <authorList>
            <person name="Kim H.J."/>
            <person name="Triplett B.A."/>
        </authorList>
    </citation>
    <scope>NUCLEOTIDE SEQUENCE [LARGE SCALE GENOMIC DNA]</scope>
    <source>
        <strain evidence="1 2">CGMCC 4.5593</strain>
    </source>
</reference>
<dbReference type="RefSeq" id="WP_089253055.1">
    <property type="nucleotide sequence ID" value="NZ_FZPH01000011.1"/>
</dbReference>
<dbReference type="OrthoDB" id="9765084at2"/>
<evidence type="ECO:0000313" key="1">
    <source>
        <dbReference type="EMBL" id="SNT59227.1"/>
    </source>
</evidence>
<dbReference type="InterPro" id="IPR029063">
    <property type="entry name" value="SAM-dependent_MTases_sf"/>
</dbReference>
<name>A0A239NWH1_9ACTN</name>
<dbReference type="Gene3D" id="3.40.50.150">
    <property type="entry name" value="Vaccinia Virus protein VP39"/>
    <property type="match status" value="1"/>
</dbReference>
<evidence type="ECO:0000313" key="2">
    <source>
        <dbReference type="Proteomes" id="UP000198362"/>
    </source>
</evidence>
<evidence type="ECO:0008006" key="3">
    <source>
        <dbReference type="Google" id="ProtNLM"/>
    </source>
</evidence>
<accession>A0A239NWH1</accession>
<dbReference type="Proteomes" id="UP000198362">
    <property type="component" value="Unassembled WGS sequence"/>
</dbReference>
<keyword evidence="2" id="KW-1185">Reference proteome</keyword>
<dbReference type="EMBL" id="FZPH01000011">
    <property type="protein sequence ID" value="SNT59227.1"/>
    <property type="molecule type" value="Genomic_DNA"/>
</dbReference>
<sequence length="474" mass="52389">MTPEHTRPVAEPGSFRDPQTRVFHADGEVLRGLGAQAAQDWKALRDSEFFARAQADGTVTATEEIDRELPGEPGTWSATLRHEPLPFVTYHYEWSHTMRQDAARLHLDLLQQALRAGFTMKDGSAYNLQWRGSRPEFIDVGSFEPAKPGEPWAGYRQFCQTLLYPLMLQAHLDLDPRALLRSQIDGVEPAQMRRLLGGTKRLAAGVLKHVHLHDSIQSRNADRSTGAVREQLRDAGFNSELVLAAAKAMAKLVTKLDWAPPATHWGDYRETCSYSDDDRAAKQRFVDAALDATDKTDLVLDLGANDGVFSRQAAARAKTGYVVAVEADPAVVDTLYRQLRAEGERRILPIVMDLADPSPGGGWASHERASFAQRAAKADVTLALALVHHLAIGRNVPLPAIVDWLAGMGHTVVVEFVHAEDPMAQRLLANKPDGLFPDYHVETFVRQLGERFDIAKRETLPGGTRTLIAGVRRA</sequence>